<evidence type="ECO:0000313" key="2">
    <source>
        <dbReference type="Proteomes" id="UP001500212"/>
    </source>
</evidence>
<gene>
    <name evidence="1" type="ORF">GCM10023195_42510</name>
</gene>
<proteinExistence type="predicted"/>
<name>A0ABP8TMQ6_9ACTN</name>
<sequence>MARVSSTRCDANVTHWKEVSGARRWVDVVDIGSARTILGKAMRQTGEIEMTASEADLSFLGDMGVAEAAIDAMKLIRVVSCSVDVTLTGAFRETLDGVLRKALAANSWETADIEAELKAVSEAVFTRAFAAAHAAWSEFDMEEPDDVDAAREDARRAADGVVRWRARLHREKCRLGRG</sequence>
<keyword evidence="2" id="KW-1185">Reference proteome</keyword>
<dbReference type="EMBL" id="BAABHJ010000012">
    <property type="protein sequence ID" value="GAA4610371.1"/>
    <property type="molecule type" value="Genomic_DNA"/>
</dbReference>
<protein>
    <recommendedName>
        <fullName evidence="3">SCP2 domain-containing protein</fullName>
    </recommendedName>
</protein>
<evidence type="ECO:0000313" key="1">
    <source>
        <dbReference type="EMBL" id="GAA4610371.1"/>
    </source>
</evidence>
<dbReference type="Proteomes" id="UP001500212">
    <property type="component" value="Unassembled WGS sequence"/>
</dbReference>
<evidence type="ECO:0008006" key="3">
    <source>
        <dbReference type="Google" id="ProtNLM"/>
    </source>
</evidence>
<organism evidence="1 2">
    <name type="scientific">Actinoallomurus liliacearum</name>
    <dbReference type="NCBI Taxonomy" id="1080073"/>
    <lineage>
        <taxon>Bacteria</taxon>
        <taxon>Bacillati</taxon>
        <taxon>Actinomycetota</taxon>
        <taxon>Actinomycetes</taxon>
        <taxon>Streptosporangiales</taxon>
        <taxon>Thermomonosporaceae</taxon>
        <taxon>Actinoallomurus</taxon>
    </lineage>
</organism>
<accession>A0ABP8TMQ6</accession>
<comment type="caution">
    <text evidence="1">The sequence shown here is derived from an EMBL/GenBank/DDBJ whole genome shotgun (WGS) entry which is preliminary data.</text>
</comment>
<reference evidence="2" key="1">
    <citation type="journal article" date="2019" name="Int. J. Syst. Evol. Microbiol.">
        <title>The Global Catalogue of Microorganisms (GCM) 10K type strain sequencing project: providing services to taxonomists for standard genome sequencing and annotation.</title>
        <authorList>
            <consortium name="The Broad Institute Genomics Platform"/>
            <consortium name="The Broad Institute Genome Sequencing Center for Infectious Disease"/>
            <person name="Wu L."/>
            <person name="Ma J."/>
        </authorList>
    </citation>
    <scope>NUCLEOTIDE SEQUENCE [LARGE SCALE GENOMIC DNA]</scope>
    <source>
        <strain evidence="2">JCM 17938</strain>
    </source>
</reference>